<accession>A0ABP6RR36</accession>
<evidence type="ECO:0000313" key="2">
    <source>
        <dbReference type="Proteomes" id="UP001500483"/>
    </source>
</evidence>
<comment type="caution">
    <text evidence="1">The sequence shown here is derived from an EMBL/GenBank/DDBJ whole genome shotgun (WGS) entry which is preliminary data.</text>
</comment>
<gene>
    <name evidence="1" type="ORF">GCM10020366_29940</name>
</gene>
<protein>
    <submittedName>
        <fullName evidence="1">Uncharacterized protein</fullName>
    </submittedName>
</protein>
<name>A0ABP6RR36_9PSEU</name>
<keyword evidence="2" id="KW-1185">Reference proteome</keyword>
<sequence>MAASAVRAYPELAGLNDLRAAGWSFRAVADDEGEIGGLVGWRDTATCMDVLWIFGQDECRAARIMPAATAAPGELVWSRTGDLATCVAALLGLPGA</sequence>
<proteinExistence type="predicted"/>
<reference evidence="2" key="1">
    <citation type="journal article" date="2019" name="Int. J. Syst. Evol. Microbiol.">
        <title>The Global Catalogue of Microorganisms (GCM) 10K type strain sequencing project: providing services to taxonomists for standard genome sequencing and annotation.</title>
        <authorList>
            <consortium name="The Broad Institute Genomics Platform"/>
            <consortium name="The Broad Institute Genome Sequencing Center for Infectious Disease"/>
            <person name="Wu L."/>
            <person name="Ma J."/>
        </authorList>
    </citation>
    <scope>NUCLEOTIDE SEQUENCE [LARGE SCALE GENOMIC DNA]</scope>
    <source>
        <strain evidence="2">JCM 9687</strain>
    </source>
</reference>
<evidence type="ECO:0000313" key="1">
    <source>
        <dbReference type="EMBL" id="GAA3358321.1"/>
    </source>
</evidence>
<dbReference type="EMBL" id="BAAAYK010000038">
    <property type="protein sequence ID" value="GAA3358321.1"/>
    <property type="molecule type" value="Genomic_DNA"/>
</dbReference>
<dbReference type="Proteomes" id="UP001500483">
    <property type="component" value="Unassembled WGS sequence"/>
</dbReference>
<dbReference type="RefSeq" id="WP_224978393.1">
    <property type="nucleotide sequence ID" value="NZ_BAAAYK010000038.1"/>
</dbReference>
<organism evidence="1 2">
    <name type="scientific">Saccharopolyspora gregorii</name>
    <dbReference type="NCBI Taxonomy" id="33914"/>
    <lineage>
        <taxon>Bacteria</taxon>
        <taxon>Bacillati</taxon>
        <taxon>Actinomycetota</taxon>
        <taxon>Actinomycetes</taxon>
        <taxon>Pseudonocardiales</taxon>
        <taxon>Pseudonocardiaceae</taxon>
        <taxon>Saccharopolyspora</taxon>
    </lineage>
</organism>